<proteinExistence type="predicted"/>
<evidence type="ECO:0000313" key="4">
    <source>
        <dbReference type="Proteomes" id="UP000076842"/>
    </source>
</evidence>
<dbReference type="Proteomes" id="UP000076842">
    <property type="component" value="Unassembled WGS sequence"/>
</dbReference>
<sequence length="273" mass="30914">MWEYIDVCRKRFSRHCGNGLLAPCFCCCFVTSRQCHGRAIVCLCSSLCLRFTICFALMIFYSPLGLRVESPLTLQTCNQSPCATLYRSRIVMMNLHYEPPKTASCLSCFAFCLFMHANELRPGTVGFVLSKKNPAQRLNSRHFIQTTSMEYPRSEGCARRRTETSGCSAFDHFRHRGTRVFAPAYQAYFPDFHQTLRAEGHHLPDPLPTVSPRALVPSRSAAERQSREAEDRGAAGTAQELRSRERSCRGGRPKVRRGRGSVECDEPTELDKI</sequence>
<keyword evidence="2" id="KW-1133">Transmembrane helix</keyword>
<dbReference type="AlphaFoldDB" id="A0A165JWR6"/>
<keyword evidence="2" id="KW-0812">Transmembrane</keyword>
<feature type="compositionally biased region" description="Acidic residues" evidence="1">
    <location>
        <begin position="263"/>
        <end position="273"/>
    </location>
</feature>
<evidence type="ECO:0000256" key="1">
    <source>
        <dbReference type="SAM" id="MobiDB-lite"/>
    </source>
</evidence>
<evidence type="ECO:0000256" key="2">
    <source>
        <dbReference type="SAM" id="Phobius"/>
    </source>
</evidence>
<dbReference type="InParanoid" id="A0A165JWR6"/>
<feature type="region of interest" description="Disordered" evidence="1">
    <location>
        <begin position="199"/>
        <end position="273"/>
    </location>
</feature>
<name>A0A165JWR6_9BASI</name>
<feature type="compositionally biased region" description="Basic residues" evidence="1">
    <location>
        <begin position="249"/>
        <end position="259"/>
    </location>
</feature>
<evidence type="ECO:0000313" key="3">
    <source>
        <dbReference type="EMBL" id="KZT62373.1"/>
    </source>
</evidence>
<feature type="transmembrane region" description="Helical" evidence="2">
    <location>
        <begin position="39"/>
        <end position="61"/>
    </location>
</feature>
<gene>
    <name evidence="3" type="ORF">CALCODRAFT_250360</name>
</gene>
<reference evidence="3 4" key="1">
    <citation type="journal article" date="2016" name="Mol. Biol. Evol.">
        <title>Comparative Genomics of Early-Diverging Mushroom-Forming Fungi Provides Insights into the Origins of Lignocellulose Decay Capabilities.</title>
        <authorList>
            <person name="Nagy L.G."/>
            <person name="Riley R."/>
            <person name="Tritt A."/>
            <person name="Adam C."/>
            <person name="Daum C."/>
            <person name="Floudas D."/>
            <person name="Sun H."/>
            <person name="Yadav J.S."/>
            <person name="Pangilinan J."/>
            <person name="Larsson K.H."/>
            <person name="Matsuura K."/>
            <person name="Barry K."/>
            <person name="Labutti K."/>
            <person name="Kuo R."/>
            <person name="Ohm R.A."/>
            <person name="Bhattacharya S.S."/>
            <person name="Shirouzu T."/>
            <person name="Yoshinaga Y."/>
            <person name="Martin F.M."/>
            <person name="Grigoriev I.V."/>
            <person name="Hibbett D.S."/>
        </authorList>
    </citation>
    <scope>NUCLEOTIDE SEQUENCE [LARGE SCALE GENOMIC DNA]</scope>
    <source>
        <strain evidence="3 4">HHB12733</strain>
    </source>
</reference>
<organism evidence="3 4">
    <name type="scientific">Calocera cornea HHB12733</name>
    <dbReference type="NCBI Taxonomy" id="1353952"/>
    <lineage>
        <taxon>Eukaryota</taxon>
        <taxon>Fungi</taxon>
        <taxon>Dikarya</taxon>
        <taxon>Basidiomycota</taxon>
        <taxon>Agaricomycotina</taxon>
        <taxon>Dacrymycetes</taxon>
        <taxon>Dacrymycetales</taxon>
        <taxon>Dacrymycetaceae</taxon>
        <taxon>Calocera</taxon>
    </lineage>
</organism>
<dbReference type="EMBL" id="KV423917">
    <property type="protein sequence ID" value="KZT62373.1"/>
    <property type="molecule type" value="Genomic_DNA"/>
</dbReference>
<protein>
    <recommendedName>
        <fullName evidence="5">Transmembrane protein</fullName>
    </recommendedName>
</protein>
<keyword evidence="4" id="KW-1185">Reference proteome</keyword>
<accession>A0A165JWR6</accession>
<dbReference type="OrthoDB" id="10619623at2759"/>
<feature type="compositionally biased region" description="Basic and acidic residues" evidence="1">
    <location>
        <begin position="221"/>
        <end position="233"/>
    </location>
</feature>
<keyword evidence="2" id="KW-0472">Membrane</keyword>
<evidence type="ECO:0008006" key="5">
    <source>
        <dbReference type="Google" id="ProtNLM"/>
    </source>
</evidence>